<name>A0A0L7QTZ1_9HYME</name>
<sequence length="87" mass="10016">MELMVSWGDSQSWKTSVVAMTTARDFPCFHNSNFTEIDAPEEKKNRNPFTDSRYALERSCSLNDNLSTADSLTGIDSVIEEHFYYEH</sequence>
<proteinExistence type="predicted"/>
<organism evidence="1 2">
    <name type="scientific">Habropoda laboriosa</name>
    <dbReference type="NCBI Taxonomy" id="597456"/>
    <lineage>
        <taxon>Eukaryota</taxon>
        <taxon>Metazoa</taxon>
        <taxon>Ecdysozoa</taxon>
        <taxon>Arthropoda</taxon>
        <taxon>Hexapoda</taxon>
        <taxon>Insecta</taxon>
        <taxon>Pterygota</taxon>
        <taxon>Neoptera</taxon>
        <taxon>Endopterygota</taxon>
        <taxon>Hymenoptera</taxon>
        <taxon>Apocrita</taxon>
        <taxon>Aculeata</taxon>
        <taxon>Apoidea</taxon>
        <taxon>Anthophila</taxon>
        <taxon>Apidae</taxon>
        <taxon>Habropoda</taxon>
    </lineage>
</organism>
<gene>
    <name evidence="1" type="ORF">WH47_05352</name>
</gene>
<dbReference type="Proteomes" id="UP000053825">
    <property type="component" value="Unassembled WGS sequence"/>
</dbReference>
<keyword evidence="2" id="KW-1185">Reference proteome</keyword>
<reference evidence="1 2" key="1">
    <citation type="submission" date="2015-07" db="EMBL/GenBank/DDBJ databases">
        <title>The genome of Habropoda laboriosa.</title>
        <authorList>
            <person name="Pan H."/>
            <person name="Kapheim K."/>
        </authorList>
    </citation>
    <scope>NUCLEOTIDE SEQUENCE [LARGE SCALE GENOMIC DNA]</scope>
    <source>
        <strain evidence="1">0110345459</strain>
    </source>
</reference>
<protein>
    <submittedName>
        <fullName evidence="1">Uncharacterized protein</fullName>
    </submittedName>
</protein>
<accession>A0A0L7QTZ1</accession>
<dbReference type="AlphaFoldDB" id="A0A0L7QTZ1"/>
<dbReference type="EMBL" id="KQ414744">
    <property type="protein sequence ID" value="KOC61916.1"/>
    <property type="molecule type" value="Genomic_DNA"/>
</dbReference>
<evidence type="ECO:0000313" key="2">
    <source>
        <dbReference type="Proteomes" id="UP000053825"/>
    </source>
</evidence>
<evidence type="ECO:0000313" key="1">
    <source>
        <dbReference type="EMBL" id="KOC61916.1"/>
    </source>
</evidence>